<dbReference type="PROSITE" id="PS50005">
    <property type="entry name" value="TPR"/>
    <property type="match status" value="1"/>
</dbReference>
<dbReference type="NCBIfam" id="TIGR03302">
    <property type="entry name" value="OM_YfiO"/>
    <property type="match status" value="1"/>
</dbReference>
<feature type="repeat" description="TPR" evidence="4">
    <location>
        <begin position="62"/>
        <end position="95"/>
    </location>
</feature>
<reference evidence="6 7" key="1">
    <citation type="submission" date="2017-05" db="EMBL/GenBank/DDBJ databases">
        <authorList>
            <person name="Varghese N."/>
            <person name="Submissions S."/>
        </authorList>
    </citation>
    <scope>NUCLEOTIDE SEQUENCE [LARGE SCALE GENOMIC DNA]</scope>
    <source>
        <strain evidence="6 7">DSM 15522</strain>
    </source>
</reference>
<accession>A0ABY1NL91</accession>
<dbReference type="Gene3D" id="1.25.40.10">
    <property type="entry name" value="Tetratricopeptide repeat domain"/>
    <property type="match status" value="1"/>
</dbReference>
<evidence type="ECO:0000259" key="5">
    <source>
        <dbReference type="Pfam" id="PF13525"/>
    </source>
</evidence>
<organism evidence="6 7">
    <name type="scientific">Desulfurobacterium pacificum</name>
    <dbReference type="NCBI Taxonomy" id="240166"/>
    <lineage>
        <taxon>Bacteria</taxon>
        <taxon>Pseudomonadati</taxon>
        <taxon>Aquificota</taxon>
        <taxon>Aquificia</taxon>
        <taxon>Desulfurobacteriales</taxon>
        <taxon>Desulfurobacteriaceae</taxon>
        <taxon>Desulfurobacterium</taxon>
    </lineage>
</organism>
<dbReference type="Proteomes" id="UP001157911">
    <property type="component" value="Unassembled WGS sequence"/>
</dbReference>
<dbReference type="Pfam" id="PF13525">
    <property type="entry name" value="YfiO"/>
    <property type="match status" value="1"/>
</dbReference>
<dbReference type="PROSITE" id="PS51257">
    <property type="entry name" value="PROKAR_LIPOPROTEIN"/>
    <property type="match status" value="1"/>
</dbReference>
<evidence type="ECO:0000256" key="2">
    <source>
        <dbReference type="ARBA" id="ARBA00023136"/>
    </source>
</evidence>
<evidence type="ECO:0000313" key="6">
    <source>
        <dbReference type="EMBL" id="SMP10552.1"/>
    </source>
</evidence>
<name>A0ABY1NL91_9BACT</name>
<dbReference type="SUPFAM" id="SSF48452">
    <property type="entry name" value="TPR-like"/>
    <property type="match status" value="1"/>
</dbReference>
<comment type="caution">
    <text evidence="6">The sequence shown here is derived from an EMBL/GenBank/DDBJ whole genome shotgun (WGS) entry which is preliminary data.</text>
</comment>
<dbReference type="InterPro" id="IPR039565">
    <property type="entry name" value="BamD-like"/>
</dbReference>
<gene>
    <name evidence="6" type="ORF">SAMN06265339_0820</name>
</gene>
<keyword evidence="1" id="KW-0732">Signal</keyword>
<keyword evidence="7" id="KW-1185">Reference proteome</keyword>
<proteinExistence type="predicted"/>
<dbReference type="EMBL" id="FXUB01000002">
    <property type="protein sequence ID" value="SMP10552.1"/>
    <property type="molecule type" value="Genomic_DNA"/>
</dbReference>
<dbReference type="RefSeq" id="WP_283400307.1">
    <property type="nucleotide sequence ID" value="NZ_FXUB01000002.1"/>
</dbReference>
<keyword evidence="3" id="KW-0998">Cell outer membrane</keyword>
<protein>
    <submittedName>
        <fullName evidence="6">Beta-barrel assembly machine subunit BamD</fullName>
    </submittedName>
</protein>
<keyword evidence="4" id="KW-0802">TPR repeat</keyword>
<dbReference type="InterPro" id="IPR011990">
    <property type="entry name" value="TPR-like_helical_dom_sf"/>
</dbReference>
<keyword evidence="2" id="KW-0472">Membrane</keyword>
<dbReference type="InterPro" id="IPR017689">
    <property type="entry name" value="BamD"/>
</dbReference>
<evidence type="ECO:0000256" key="3">
    <source>
        <dbReference type="ARBA" id="ARBA00023237"/>
    </source>
</evidence>
<dbReference type="InterPro" id="IPR019734">
    <property type="entry name" value="TPR_rpt"/>
</dbReference>
<feature type="domain" description="Outer membrane lipoprotein BamD-like" evidence="5">
    <location>
        <begin position="25"/>
        <end position="213"/>
    </location>
</feature>
<evidence type="ECO:0000256" key="1">
    <source>
        <dbReference type="ARBA" id="ARBA00022729"/>
    </source>
</evidence>
<sequence>MKRKLLLTTALGIALFSCSKIPTTTQEQYREGIKAAYQQDWGRAEELLKKALNGELSPQQQEKAKLFLADAYFNDGDFENAALNYEEFLELYPASPYAKDAMFRLGVCYLNLIKGPQWDQTFTKRAINTFEKFIKLYPNDPRVPKAKEYIKLARKILAEHDIYIGGTYDMLRKFTASIQRYKLAKEKYSDVEAPDRLDYLLGRAYYFTYIQADDEISRLKDKLEQEEERLHSNDPDERRVAKYRIKLIKSDIERWKETAKKNHVIGEKILKEVAEKYPNSPYGIKARRILLGEKILNVEPVINPIKHSIWWKIKETF</sequence>
<evidence type="ECO:0000313" key="7">
    <source>
        <dbReference type="Proteomes" id="UP001157911"/>
    </source>
</evidence>
<evidence type="ECO:0000256" key="4">
    <source>
        <dbReference type="PROSITE-ProRule" id="PRU00339"/>
    </source>
</evidence>